<evidence type="ECO:0000256" key="6">
    <source>
        <dbReference type="ARBA" id="ARBA00030388"/>
    </source>
</evidence>
<dbReference type="NCBIfam" id="TIGR02116">
    <property type="entry name" value="toxin_Txe_YoeB"/>
    <property type="match status" value="1"/>
</dbReference>
<dbReference type="InterPro" id="IPR035093">
    <property type="entry name" value="RelE/ParE_toxin_dom_sf"/>
</dbReference>
<dbReference type="InterPro" id="IPR009614">
    <property type="entry name" value="YoeB_toxin"/>
</dbReference>
<keyword evidence="4" id="KW-0255">Endonuclease</keyword>
<evidence type="ECO:0000313" key="8">
    <source>
        <dbReference type="Proteomes" id="UP000606600"/>
    </source>
</evidence>
<evidence type="ECO:0000256" key="3">
    <source>
        <dbReference type="ARBA" id="ARBA00022722"/>
    </source>
</evidence>
<organism evidence="7 8">
    <name type="scientific">Mucilaginibacter pankratovii</name>
    <dbReference type="NCBI Taxonomy" id="2772110"/>
    <lineage>
        <taxon>Bacteria</taxon>
        <taxon>Pseudomonadati</taxon>
        <taxon>Bacteroidota</taxon>
        <taxon>Sphingobacteriia</taxon>
        <taxon>Sphingobacteriales</taxon>
        <taxon>Sphingobacteriaceae</taxon>
        <taxon>Mucilaginibacter</taxon>
    </lineage>
</organism>
<name>A0ABR7WTS1_9SPHI</name>
<sequence>MELRLTEPAKDDIRFFVRSGQKAILKKIEVLLIEIEKQPFIGLGKPEPLKHNYSGYWSRRINREHRVVYKIVDNVIFIMSFKGHYE</sequence>
<gene>
    <name evidence="7" type="ORF">IDJ77_17975</name>
</gene>
<proteinExistence type="inferred from homology"/>
<keyword evidence="8" id="KW-1185">Reference proteome</keyword>
<evidence type="ECO:0000313" key="7">
    <source>
        <dbReference type="EMBL" id="MBD1365709.1"/>
    </source>
</evidence>
<accession>A0ABR7WTS1</accession>
<evidence type="ECO:0000256" key="4">
    <source>
        <dbReference type="ARBA" id="ARBA00022759"/>
    </source>
</evidence>
<keyword evidence="5" id="KW-0378">Hydrolase</keyword>
<protein>
    <recommendedName>
        <fullName evidence="6">Putative mRNA interferase YoeB</fullName>
    </recommendedName>
</protein>
<keyword evidence="2" id="KW-1277">Toxin-antitoxin system</keyword>
<comment type="similarity">
    <text evidence="1">Belongs to the YoeB family.</text>
</comment>
<keyword evidence="3" id="KW-0540">Nuclease</keyword>
<evidence type="ECO:0000256" key="2">
    <source>
        <dbReference type="ARBA" id="ARBA00022649"/>
    </source>
</evidence>
<dbReference type="Pfam" id="PF06769">
    <property type="entry name" value="YoeB_toxin"/>
    <property type="match status" value="1"/>
</dbReference>
<dbReference type="Gene3D" id="3.30.2310.20">
    <property type="entry name" value="RelE-like"/>
    <property type="match status" value="1"/>
</dbReference>
<dbReference type="EMBL" id="JACWMY010000009">
    <property type="protein sequence ID" value="MBD1365709.1"/>
    <property type="molecule type" value="Genomic_DNA"/>
</dbReference>
<evidence type="ECO:0000256" key="1">
    <source>
        <dbReference type="ARBA" id="ARBA00008172"/>
    </source>
</evidence>
<evidence type="ECO:0000256" key="5">
    <source>
        <dbReference type="ARBA" id="ARBA00022801"/>
    </source>
</evidence>
<comment type="caution">
    <text evidence="7">The sequence shown here is derived from an EMBL/GenBank/DDBJ whole genome shotgun (WGS) entry which is preliminary data.</text>
</comment>
<dbReference type="SUPFAM" id="SSF143011">
    <property type="entry name" value="RelE-like"/>
    <property type="match status" value="1"/>
</dbReference>
<dbReference type="RefSeq" id="WP_191190369.1">
    <property type="nucleotide sequence ID" value="NZ_JACWMY010000009.1"/>
</dbReference>
<reference evidence="7 8" key="1">
    <citation type="submission" date="2020-09" db="EMBL/GenBank/DDBJ databases">
        <title>Novel species of Mucilaginibacter isolated from a glacier on the Tibetan Plateau.</title>
        <authorList>
            <person name="Liu Q."/>
            <person name="Xin Y.-H."/>
        </authorList>
    </citation>
    <scope>NUCLEOTIDE SEQUENCE [LARGE SCALE GENOMIC DNA]</scope>
    <source>
        <strain evidence="7 8">ZT4R22</strain>
    </source>
</reference>
<dbReference type="Proteomes" id="UP000606600">
    <property type="component" value="Unassembled WGS sequence"/>
</dbReference>
<dbReference type="PANTHER" id="PTHR38039">
    <property type="entry name" value="TOXIN YOEB"/>
    <property type="match status" value="1"/>
</dbReference>
<dbReference type="PANTHER" id="PTHR38039:SF1">
    <property type="entry name" value="TOXIN YOEB"/>
    <property type="match status" value="1"/>
</dbReference>